<comment type="caution">
    <text evidence="1">The sequence shown here is derived from an EMBL/GenBank/DDBJ whole genome shotgun (WGS) entry which is preliminary data.</text>
</comment>
<reference evidence="2" key="1">
    <citation type="journal article" date="2022" name="Mol. Ecol. Resour.">
        <title>The genomes of chicory, endive, great burdock and yacon provide insights into Asteraceae palaeo-polyploidization history and plant inulin production.</title>
        <authorList>
            <person name="Fan W."/>
            <person name="Wang S."/>
            <person name="Wang H."/>
            <person name="Wang A."/>
            <person name="Jiang F."/>
            <person name="Liu H."/>
            <person name="Zhao H."/>
            <person name="Xu D."/>
            <person name="Zhang Y."/>
        </authorList>
    </citation>
    <scope>NUCLEOTIDE SEQUENCE [LARGE SCALE GENOMIC DNA]</scope>
    <source>
        <strain evidence="2">cv. Niubang</strain>
    </source>
</reference>
<reference evidence="1 2" key="2">
    <citation type="journal article" date="2022" name="Mol. Ecol. Resour.">
        <title>The genomes of chicory, endive, great burdock and yacon provide insights into Asteraceae paleo-polyploidization history and plant inulin production.</title>
        <authorList>
            <person name="Fan W."/>
            <person name="Wang S."/>
            <person name="Wang H."/>
            <person name="Wang A."/>
            <person name="Jiang F."/>
            <person name="Liu H."/>
            <person name="Zhao H."/>
            <person name="Xu D."/>
            <person name="Zhang Y."/>
        </authorList>
    </citation>
    <scope>NUCLEOTIDE SEQUENCE [LARGE SCALE GENOMIC DNA]</scope>
    <source>
        <strain evidence="2">cv. Niubang</strain>
    </source>
</reference>
<proteinExistence type="predicted"/>
<accession>A0ACB9AAY7</accession>
<gene>
    <name evidence="1" type="ORF">L6452_25836</name>
</gene>
<organism evidence="1 2">
    <name type="scientific">Arctium lappa</name>
    <name type="common">Greater burdock</name>
    <name type="synonym">Lappa major</name>
    <dbReference type="NCBI Taxonomy" id="4217"/>
    <lineage>
        <taxon>Eukaryota</taxon>
        <taxon>Viridiplantae</taxon>
        <taxon>Streptophyta</taxon>
        <taxon>Embryophyta</taxon>
        <taxon>Tracheophyta</taxon>
        <taxon>Spermatophyta</taxon>
        <taxon>Magnoliopsida</taxon>
        <taxon>eudicotyledons</taxon>
        <taxon>Gunneridae</taxon>
        <taxon>Pentapetalae</taxon>
        <taxon>asterids</taxon>
        <taxon>campanulids</taxon>
        <taxon>Asterales</taxon>
        <taxon>Asteraceae</taxon>
        <taxon>Carduoideae</taxon>
        <taxon>Cardueae</taxon>
        <taxon>Arctiinae</taxon>
        <taxon>Arctium</taxon>
    </lineage>
</organism>
<dbReference type="Proteomes" id="UP001055879">
    <property type="component" value="Linkage Group LG08"/>
</dbReference>
<sequence>MQFLLPLGIQKRYAIEKSASALRQLLKKRGRLKTARTTLNEGHFLAKAKKEEMLKEKAPSKLTRQSSYLTGPLVEYQSRSRQTDVSWL</sequence>
<dbReference type="EMBL" id="CM042054">
    <property type="protein sequence ID" value="KAI3707377.1"/>
    <property type="molecule type" value="Genomic_DNA"/>
</dbReference>
<evidence type="ECO:0000313" key="1">
    <source>
        <dbReference type="EMBL" id="KAI3707377.1"/>
    </source>
</evidence>
<keyword evidence="2" id="KW-1185">Reference proteome</keyword>
<protein>
    <submittedName>
        <fullName evidence="1">Uncharacterized protein</fullName>
    </submittedName>
</protein>
<evidence type="ECO:0000313" key="2">
    <source>
        <dbReference type="Proteomes" id="UP001055879"/>
    </source>
</evidence>
<name>A0ACB9AAY7_ARCLA</name>